<organism evidence="1 2">
    <name type="scientific">Araneus ventricosus</name>
    <name type="common">Orbweaver spider</name>
    <name type="synonym">Epeira ventricosa</name>
    <dbReference type="NCBI Taxonomy" id="182803"/>
    <lineage>
        <taxon>Eukaryota</taxon>
        <taxon>Metazoa</taxon>
        <taxon>Ecdysozoa</taxon>
        <taxon>Arthropoda</taxon>
        <taxon>Chelicerata</taxon>
        <taxon>Arachnida</taxon>
        <taxon>Araneae</taxon>
        <taxon>Araneomorphae</taxon>
        <taxon>Entelegynae</taxon>
        <taxon>Araneoidea</taxon>
        <taxon>Araneidae</taxon>
        <taxon>Araneus</taxon>
    </lineage>
</organism>
<name>A0A4Y2G3L9_ARAVE</name>
<proteinExistence type="predicted"/>
<dbReference type="AlphaFoldDB" id="A0A4Y2G3L9"/>
<dbReference type="EMBL" id="BGPR01001138">
    <property type="protein sequence ID" value="GBM46454.1"/>
    <property type="molecule type" value="Genomic_DNA"/>
</dbReference>
<evidence type="ECO:0000313" key="1">
    <source>
        <dbReference type="EMBL" id="GBM46454.1"/>
    </source>
</evidence>
<gene>
    <name evidence="1" type="ORF">AVEN_78596_1</name>
</gene>
<evidence type="ECO:0000313" key="2">
    <source>
        <dbReference type="Proteomes" id="UP000499080"/>
    </source>
</evidence>
<comment type="caution">
    <text evidence="1">The sequence shown here is derived from an EMBL/GenBank/DDBJ whole genome shotgun (WGS) entry which is preliminary data.</text>
</comment>
<dbReference type="Proteomes" id="UP000499080">
    <property type="component" value="Unassembled WGS sequence"/>
</dbReference>
<sequence length="96" mass="10864">MSGFGTCSWYLHPIIKIARKFSSSNFRCLSNSANCRLTHRVVLGIVLLQLKLESGVSTLNQPRLSIFSGIIPHQPQETEGRIKIYFQQDTNAQNKE</sequence>
<protein>
    <submittedName>
        <fullName evidence="1">Uncharacterized protein</fullName>
    </submittedName>
</protein>
<keyword evidence="2" id="KW-1185">Reference proteome</keyword>
<reference evidence="1 2" key="1">
    <citation type="journal article" date="2019" name="Sci. Rep.">
        <title>Orb-weaving spider Araneus ventricosus genome elucidates the spidroin gene catalogue.</title>
        <authorList>
            <person name="Kono N."/>
            <person name="Nakamura H."/>
            <person name="Ohtoshi R."/>
            <person name="Moran D.A.P."/>
            <person name="Shinohara A."/>
            <person name="Yoshida Y."/>
            <person name="Fujiwara M."/>
            <person name="Mori M."/>
            <person name="Tomita M."/>
            <person name="Arakawa K."/>
        </authorList>
    </citation>
    <scope>NUCLEOTIDE SEQUENCE [LARGE SCALE GENOMIC DNA]</scope>
</reference>
<accession>A0A4Y2G3L9</accession>